<proteinExistence type="inferred from homology"/>
<reference evidence="6 7" key="1">
    <citation type="submission" date="2018-09" db="EMBL/GenBank/DDBJ databases">
        <title>Complete genome sequence of the hydrocarbonoclastic bacterium Alcaligenes aquatilis QD168, isolated from a crude-oil polluted marine sediment of Central Chile.</title>
        <authorList>
            <person name="Duran R.E."/>
            <person name="Barra B."/>
            <person name="Salva-Serra F."/>
            <person name="Mendez V."/>
            <person name="Moore E.R.B."/>
            <person name="Seeger M."/>
        </authorList>
    </citation>
    <scope>NUCLEOTIDE SEQUENCE [LARGE SCALE GENOMIC DNA]</scope>
    <source>
        <strain evidence="6 7">QD168</strain>
    </source>
</reference>
<feature type="binding site" evidence="5">
    <location>
        <position position="338"/>
    </location>
    <ligand>
        <name>Ca(2+)</name>
        <dbReference type="ChEBI" id="CHEBI:29108"/>
    </ligand>
</feature>
<keyword evidence="2" id="KW-0378">Hydrolase</keyword>
<dbReference type="Gene3D" id="1.10.439.10">
    <property type="entry name" value="Penicillin Amidohydrolase, domain 1"/>
    <property type="match status" value="1"/>
</dbReference>
<protein>
    <submittedName>
        <fullName evidence="6">Penicillin acylase</fullName>
    </submittedName>
</protein>
<dbReference type="Gene3D" id="2.30.120.10">
    <property type="match status" value="1"/>
</dbReference>
<dbReference type="InterPro" id="IPR029055">
    <property type="entry name" value="Ntn_hydrolases_N"/>
</dbReference>
<dbReference type="EMBL" id="CP032153">
    <property type="protein sequence ID" value="AYN21890.1"/>
    <property type="molecule type" value="Genomic_DNA"/>
</dbReference>
<feature type="active site" description="Nucleophile" evidence="4">
    <location>
        <position position="266"/>
    </location>
</feature>
<dbReference type="Pfam" id="PF01804">
    <property type="entry name" value="Penicil_amidase"/>
    <property type="match status" value="1"/>
</dbReference>
<evidence type="ECO:0000256" key="2">
    <source>
        <dbReference type="ARBA" id="ARBA00022801"/>
    </source>
</evidence>
<accession>A0A3G2HXL9</accession>
<evidence type="ECO:0000256" key="5">
    <source>
        <dbReference type="PIRSR" id="PIRSR001227-2"/>
    </source>
</evidence>
<keyword evidence="3" id="KW-0865">Zymogen</keyword>
<dbReference type="AlphaFoldDB" id="A0A3G2HXL9"/>
<dbReference type="OrthoDB" id="9760084at2"/>
<dbReference type="InterPro" id="IPR043146">
    <property type="entry name" value="Penicillin_amidase_N_B-knob"/>
</dbReference>
<dbReference type="GO" id="GO:0016811">
    <property type="term" value="F:hydrolase activity, acting on carbon-nitrogen (but not peptide) bonds, in linear amides"/>
    <property type="evidence" value="ECO:0007669"/>
    <property type="project" value="InterPro"/>
</dbReference>
<name>A0A3G2HXL9_9BURK</name>
<evidence type="ECO:0000313" key="6">
    <source>
        <dbReference type="EMBL" id="AYN21890.1"/>
    </source>
</evidence>
<dbReference type="PIRSF" id="PIRSF001227">
    <property type="entry name" value="Pen_acylase"/>
    <property type="match status" value="1"/>
</dbReference>
<keyword evidence="5" id="KW-0479">Metal-binding</keyword>
<dbReference type="PANTHER" id="PTHR34218:SF4">
    <property type="entry name" value="ACYL-HOMOSERINE LACTONE ACYLASE QUIP"/>
    <property type="match status" value="1"/>
</dbReference>
<dbReference type="Gene3D" id="1.10.287.150">
    <property type="match status" value="1"/>
</dbReference>
<feature type="binding site" evidence="5">
    <location>
        <position position="341"/>
    </location>
    <ligand>
        <name>Ca(2+)</name>
        <dbReference type="ChEBI" id="CHEBI:29108"/>
    </ligand>
</feature>
<dbReference type="Gene3D" id="3.60.20.10">
    <property type="entry name" value="Glutamine Phosphoribosylpyrophosphate, subunit 1, domain 1"/>
    <property type="match status" value="1"/>
</dbReference>
<evidence type="ECO:0000256" key="1">
    <source>
        <dbReference type="ARBA" id="ARBA00006586"/>
    </source>
</evidence>
<gene>
    <name evidence="6" type="ORF">D3M96_15945</name>
</gene>
<dbReference type="InterPro" id="IPR043147">
    <property type="entry name" value="Penicillin_amidase_A-knob"/>
</dbReference>
<dbReference type="InterPro" id="IPR023343">
    <property type="entry name" value="Penicillin_amidase_dom1"/>
</dbReference>
<comment type="similarity">
    <text evidence="1">Belongs to the peptidase S45 family.</text>
</comment>
<keyword evidence="5" id="KW-0106">Calcium</keyword>
<dbReference type="InterPro" id="IPR002692">
    <property type="entry name" value="S45"/>
</dbReference>
<dbReference type="InterPro" id="IPR014395">
    <property type="entry name" value="Pen/GL7ACA/AHL_acylase"/>
</dbReference>
<organism evidence="6 7">
    <name type="scientific">Alcaligenes aquatilis</name>
    <dbReference type="NCBI Taxonomy" id="323284"/>
    <lineage>
        <taxon>Bacteria</taxon>
        <taxon>Pseudomonadati</taxon>
        <taxon>Pseudomonadota</taxon>
        <taxon>Betaproteobacteria</taxon>
        <taxon>Burkholderiales</taxon>
        <taxon>Alcaligenaceae</taxon>
        <taxon>Alcaligenes</taxon>
    </lineage>
</organism>
<feature type="binding site" evidence="5">
    <location>
        <position position="516"/>
    </location>
    <ligand>
        <name>Ca(2+)</name>
        <dbReference type="ChEBI" id="CHEBI:29108"/>
    </ligand>
</feature>
<dbReference type="GO" id="GO:0046872">
    <property type="term" value="F:metal ion binding"/>
    <property type="evidence" value="ECO:0007669"/>
    <property type="project" value="UniProtKB-KW"/>
</dbReference>
<sequence length="811" mass="89191">MLNFPRRFPSRLTLGVLTTSVLLAACASTSVNDRSVTIKRDSYGTPHIYADSTYGLFYGYAYAVATDRLYQMEIAKRSGWGTVAEVLGADFLELDKVTHSNIDPDAIRKQLAALSNEDRAMFEGYAAGFTQRVREVKAQRDTLMPKEFLDQGFEPSEWQPEDIAMVWVGLILNRFFAGTAEVANLNLLETLKADQGSERGEQLYKQLRWLNDPTAPTIIAQPEARTALADLPTHLQALSTQAAQDYLHKQAVALGPTVAAGTPTASNAWLLGPEKTTHGHAVLYNGPQQGWYTPSITYSVGLHGAGYDLTGSTAVALPAILFGTNGQIAWGSTVGSLDTNDVYQLRLKEGDPHSYWYNNAWRPMEHKQVRIKVRDQDDVKLDVYRAAQGYVSSWDTKNNTAYANRRSWQGREIETLLGWAHAAKAKNWDQFMAQAARVSASITWFYADTQNNIGAAALGRLPQRPANQAIQFPAAGDGSMEWQGFLSFDHNPKVLNPQQGYIASWNNKAYGALLADNANFSYVDRVQELLAPLQAKQRLSDEEIWGIDSLGARSDLNARYFAPIIQEAAKLPRASALARQAAEQLKGWDYKLQVASNGKQYEGSAPAVMQAWMQAAVPVFLKGRLPDSVYQTYTQGLYPAMNDPRSAQPAAAAKLIWNAIQGPAAGVPQTIDFLQGRPAQELVLDALEQAAASLQKSQGAQAQQWRAPAVSMLFAARNAIGVPWSDPAYERRIMPYLNTGSARFQYVLDPAGVRMCSVMAPGQSGFINPKGEADVHHSDQLEMFAAFKCKSDAISAQDIDQASQGSQTLRY</sequence>
<dbReference type="GO" id="GO:0017000">
    <property type="term" value="P:antibiotic biosynthetic process"/>
    <property type="evidence" value="ECO:0007669"/>
    <property type="project" value="InterPro"/>
</dbReference>
<dbReference type="PANTHER" id="PTHR34218">
    <property type="entry name" value="PEPTIDASE S45 PENICILLIN AMIDASE"/>
    <property type="match status" value="1"/>
</dbReference>
<dbReference type="Proteomes" id="UP000268070">
    <property type="component" value="Chromosome"/>
</dbReference>
<evidence type="ECO:0000256" key="3">
    <source>
        <dbReference type="ARBA" id="ARBA00023145"/>
    </source>
</evidence>
<dbReference type="RefSeq" id="WP_121739527.1">
    <property type="nucleotide sequence ID" value="NZ_CP032153.1"/>
</dbReference>
<dbReference type="SUPFAM" id="SSF56235">
    <property type="entry name" value="N-terminal nucleophile aminohydrolases (Ntn hydrolases)"/>
    <property type="match status" value="1"/>
</dbReference>
<dbReference type="Gene3D" id="1.10.1400.10">
    <property type="match status" value="1"/>
</dbReference>
<feature type="binding site" evidence="5">
    <location>
        <position position="181"/>
    </location>
    <ligand>
        <name>Ca(2+)</name>
        <dbReference type="ChEBI" id="CHEBI:29108"/>
    </ligand>
</feature>
<dbReference type="PROSITE" id="PS51257">
    <property type="entry name" value="PROKAR_LIPOPROTEIN"/>
    <property type="match status" value="1"/>
</dbReference>
<evidence type="ECO:0000313" key="7">
    <source>
        <dbReference type="Proteomes" id="UP000268070"/>
    </source>
</evidence>
<evidence type="ECO:0000256" key="4">
    <source>
        <dbReference type="PIRSR" id="PIRSR001227-1"/>
    </source>
</evidence>
<dbReference type="KEGG" id="aaqu:D3M96_15945"/>
<accession>A0A3R8ZWV4</accession>
<comment type="cofactor">
    <cofactor evidence="5">
        <name>Ca(2+)</name>
        <dbReference type="ChEBI" id="CHEBI:29108"/>
    </cofactor>
    <text evidence="5">Binds 1 Ca(2+) ion per dimer.</text>
</comment>